<dbReference type="AlphaFoldDB" id="A0A6B0VBM2"/>
<dbReference type="EMBL" id="GIFC01017747">
    <property type="protein sequence ID" value="MXU99830.1"/>
    <property type="molecule type" value="Transcribed_RNA"/>
</dbReference>
<dbReference type="PROSITE" id="PS51206">
    <property type="entry name" value="SF3_HELICASE_1"/>
    <property type="match status" value="1"/>
</dbReference>
<evidence type="ECO:0000313" key="4">
    <source>
        <dbReference type="EMBL" id="MXU99830.1"/>
    </source>
</evidence>
<organism evidence="4">
    <name type="scientific">Ixodes ricinus</name>
    <name type="common">Common tick</name>
    <name type="synonym">Acarus ricinus</name>
    <dbReference type="NCBI Taxonomy" id="34613"/>
    <lineage>
        <taxon>Eukaryota</taxon>
        <taxon>Metazoa</taxon>
        <taxon>Ecdysozoa</taxon>
        <taxon>Arthropoda</taxon>
        <taxon>Chelicerata</taxon>
        <taxon>Arachnida</taxon>
        <taxon>Acari</taxon>
        <taxon>Parasitiformes</taxon>
        <taxon>Ixodida</taxon>
        <taxon>Ixodoidea</taxon>
        <taxon>Ixodidae</taxon>
        <taxon>Ixodinae</taxon>
        <taxon>Ixodes</taxon>
    </lineage>
</organism>
<dbReference type="GO" id="GO:0005524">
    <property type="term" value="F:ATP binding"/>
    <property type="evidence" value="ECO:0007669"/>
    <property type="project" value="UniProtKB-KW"/>
</dbReference>
<reference evidence="4" key="1">
    <citation type="submission" date="2019-12" db="EMBL/GenBank/DDBJ databases">
        <title>An insight into the sialome of adult female Ixodes ricinus ticks feeding for 6 days.</title>
        <authorList>
            <person name="Perner J."/>
            <person name="Ribeiro J.M.C."/>
        </authorList>
    </citation>
    <scope>NUCLEOTIDE SEQUENCE</scope>
    <source>
        <strain evidence="4">Semi-engorged</strain>
        <tissue evidence="4">Salivary glands</tissue>
    </source>
</reference>
<keyword evidence="2" id="KW-0067">ATP-binding</keyword>
<feature type="domain" description="SF3 helicase" evidence="3">
    <location>
        <begin position="10"/>
        <end position="176"/>
    </location>
</feature>
<evidence type="ECO:0000256" key="1">
    <source>
        <dbReference type="ARBA" id="ARBA00022741"/>
    </source>
</evidence>
<proteinExistence type="predicted"/>
<dbReference type="InterPro" id="IPR027417">
    <property type="entry name" value="P-loop_NTPase"/>
</dbReference>
<accession>A0A6B0VBM2</accession>
<name>A0A6B0VBM2_IXORI</name>
<dbReference type="InterPro" id="IPR014015">
    <property type="entry name" value="Helicase_SF3_DNA-vir"/>
</dbReference>
<evidence type="ECO:0000256" key="2">
    <source>
        <dbReference type="ARBA" id="ARBA00022840"/>
    </source>
</evidence>
<sequence>MLIELFGSCEQARMVLEFLALGLSTKHNGKQLMFMHGEAANGKSLFLGIVRHLFGKTRELVQTLHSNFFTSKSKNRMAAPLTYKHEEIRFVIQRKIPILDMNEDGRRMLKQLTGGDKVVIRQQSDRYHNEFRLTAKFIMSSNDIPYFRFYMKSEQNRFMIVPTVSTFLAGKSCLRKQLLKHLSADRYCTLLFSTPYPAFEDGYIQKMNKQANTIFAQSCSGLDARSMLFPEQYLNILENSFATELRSAPRSIPTQRWLLANPNLMFDEAQEKLGAALCRILLDHIVPSMGGLESMTQKAVKLESYVSRNANTFGSYKNVLCIILKRLIVRREGFSINIKELKEMVAQELTREKRRLRPILFGREKGAGSEEFEYVESACRSTTEDAFCHILQACCFNPSSANGEMRLYDVQSMDEFLSDRERLDISPIEALVMRDDLKKYEPDNMFNGPTDAEVKSIRDEWLKPPIVRSDFVHGTDAGDAVNARLRSRKRKLMMSKIFANILKTTC</sequence>
<keyword evidence="1" id="KW-0547">Nucleotide-binding</keyword>
<protein>
    <recommendedName>
        <fullName evidence="3">SF3 helicase domain-containing protein</fullName>
    </recommendedName>
</protein>
<evidence type="ECO:0000259" key="3">
    <source>
        <dbReference type="PROSITE" id="PS51206"/>
    </source>
</evidence>
<dbReference type="Gene3D" id="3.40.50.300">
    <property type="entry name" value="P-loop containing nucleotide triphosphate hydrolases"/>
    <property type="match status" value="1"/>
</dbReference>